<feature type="region of interest" description="Disordered" evidence="1">
    <location>
        <begin position="1"/>
        <end position="146"/>
    </location>
</feature>
<dbReference type="RefSeq" id="XP_007754689.1">
    <property type="nucleotide sequence ID" value="XM_007756499.1"/>
</dbReference>
<accession>W9WAM3</accession>
<proteinExistence type="predicted"/>
<sequence>MPFNAFLDDYGDGAWTDLEASDSEGSAHDSRSSDSPSPRLHAHIIELCSEGSDEEGATQGIPDISPDNRRVVSRRLEADKEDEEPVDSGFLSKSVREQFRDPEHMNLLSGFMKDPTGGDKNHGSLQAERRELEPADSTGTDGRRDVATNSEAIDLNCERCLSPPVADVRYRKGEDVTGLQPVLRAHNSI</sequence>
<dbReference type="VEuPathDB" id="FungiDB:A1O7_02468"/>
<feature type="compositionally biased region" description="Basic and acidic residues" evidence="1">
    <location>
        <begin position="66"/>
        <end position="78"/>
    </location>
</feature>
<evidence type="ECO:0000313" key="2">
    <source>
        <dbReference type="EMBL" id="EXJ62035.1"/>
    </source>
</evidence>
<comment type="caution">
    <text evidence="2">The sequence shown here is derived from an EMBL/GenBank/DDBJ whole genome shotgun (WGS) entry which is preliminary data.</text>
</comment>
<gene>
    <name evidence="2" type="ORF">A1O7_02468</name>
</gene>
<protein>
    <submittedName>
        <fullName evidence="2">Uncharacterized protein</fullName>
    </submittedName>
</protein>
<evidence type="ECO:0000313" key="3">
    <source>
        <dbReference type="Proteomes" id="UP000019473"/>
    </source>
</evidence>
<evidence type="ECO:0000256" key="1">
    <source>
        <dbReference type="SAM" id="MobiDB-lite"/>
    </source>
</evidence>
<dbReference type="AlphaFoldDB" id="W9WAM3"/>
<dbReference type="GeneID" id="19177074"/>
<dbReference type="EMBL" id="AMGW01000002">
    <property type="protein sequence ID" value="EXJ62035.1"/>
    <property type="molecule type" value="Genomic_DNA"/>
</dbReference>
<keyword evidence="3" id="KW-1185">Reference proteome</keyword>
<dbReference type="HOGENOM" id="CLU_1434326_0_0_1"/>
<dbReference type="Proteomes" id="UP000019473">
    <property type="component" value="Unassembled WGS sequence"/>
</dbReference>
<reference evidence="2 3" key="1">
    <citation type="submission" date="2013-03" db="EMBL/GenBank/DDBJ databases">
        <title>The Genome Sequence of Cladophialophora yegresii CBS 114405.</title>
        <authorList>
            <consortium name="The Broad Institute Genomics Platform"/>
            <person name="Cuomo C."/>
            <person name="de Hoog S."/>
            <person name="Gorbushina A."/>
            <person name="Walker B."/>
            <person name="Young S.K."/>
            <person name="Zeng Q."/>
            <person name="Gargeya S."/>
            <person name="Fitzgerald M."/>
            <person name="Haas B."/>
            <person name="Abouelleil A."/>
            <person name="Allen A.W."/>
            <person name="Alvarado L."/>
            <person name="Arachchi H.M."/>
            <person name="Berlin A.M."/>
            <person name="Chapman S.B."/>
            <person name="Gainer-Dewar J."/>
            <person name="Goldberg J."/>
            <person name="Griggs A."/>
            <person name="Gujja S."/>
            <person name="Hansen M."/>
            <person name="Howarth C."/>
            <person name="Imamovic A."/>
            <person name="Ireland A."/>
            <person name="Larimer J."/>
            <person name="McCowan C."/>
            <person name="Murphy C."/>
            <person name="Pearson M."/>
            <person name="Poon T.W."/>
            <person name="Priest M."/>
            <person name="Roberts A."/>
            <person name="Saif S."/>
            <person name="Shea T."/>
            <person name="Sisk P."/>
            <person name="Sykes S."/>
            <person name="Wortman J."/>
            <person name="Nusbaum C."/>
            <person name="Birren B."/>
        </authorList>
    </citation>
    <scope>NUCLEOTIDE SEQUENCE [LARGE SCALE GENOMIC DNA]</scope>
    <source>
        <strain evidence="2 3">CBS 114405</strain>
    </source>
</reference>
<feature type="compositionally biased region" description="Basic and acidic residues" evidence="1">
    <location>
        <begin position="116"/>
        <end position="133"/>
    </location>
</feature>
<name>W9WAM3_9EURO</name>
<feature type="compositionally biased region" description="Basic and acidic residues" evidence="1">
    <location>
        <begin position="94"/>
        <end position="104"/>
    </location>
</feature>
<organism evidence="2 3">
    <name type="scientific">Cladophialophora yegresii CBS 114405</name>
    <dbReference type="NCBI Taxonomy" id="1182544"/>
    <lineage>
        <taxon>Eukaryota</taxon>
        <taxon>Fungi</taxon>
        <taxon>Dikarya</taxon>
        <taxon>Ascomycota</taxon>
        <taxon>Pezizomycotina</taxon>
        <taxon>Eurotiomycetes</taxon>
        <taxon>Chaetothyriomycetidae</taxon>
        <taxon>Chaetothyriales</taxon>
        <taxon>Herpotrichiellaceae</taxon>
        <taxon>Cladophialophora</taxon>
    </lineage>
</organism>